<evidence type="ECO:0000256" key="4">
    <source>
        <dbReference type="SAM" id="MobiDB-lite"/>
    </source>
</evidence>
<accession>A0ABV2XLM2</accession>
<keyword evidence="7" id="KW-1185">Reference proteome</keyword>
<dbReference type="InterPro" id="IPR013762">
    <property type="entry name" value="Integrase-like_cat_sf"/>
</dbReference>
<dbReference type="InterPro" id="IPR011010">
    <property type="entry name" value="DNA_brk_join_enz"/>
</dbReference>
<dbReference type="Pfam" id="PF00589">
    <property type="entry name" value="Phage_integrase"/>
    <property type="match status" value="1"/>
</dbReference>
<protein>
    <submittedName>
        <fullName evidence="6">Site-specific integrase</fullName>
    </submittedName>
</protein>
<evidence type="ECO:0000256" key="2">
    <source>
        <dbReference type="ARBA" id="ARBA00023125"/>
    </source>
</evidence>
<dbReference type="InterPro" id="IPR002104">
    <property type="entry name" value="Integrase_catalytic"/>
</dbReference>
<dbReference type="InterPro" id="IPR050090">
    <property type="entry name" value="Tyrosine_recombinase_XerCD"/>
</dbReference>
<dbReference type="RefSeq" id="WP_359784183.1">
    <property type="nucleotide sequence ID" value="NZ_JBEYBN010000001.1"/>
</dbReference>
<evidence type="ECO:0000313" key="7">
    <source>
        <dbReference type="Proteomes" id="UP001550603"/>
    </source>
</evidence>
<dbReference type="PANTHER" id="PTHR30349">
    <property type="entry name" value="PHAGE INTEGRASE-RELATED"/>
    <property type="match status" value="1"/>
</dbReference>
<proteinExistence type="inferred from homology"/>
<feature type="domain" description="Tyr recombinase" evidence="5">
    <location>
        <begin position="301"/>
        <end position="511"/>
    </location>
</feature>
<dbReference type="InterPro" id="IPR010998">
    <property type="entry name" value="Integrase_recombinase_N"/>
</dbReference>
<evidence type="ECO:0000256" key="3">
    <source>
        <dbReference type="ARBA" id="ARBA00023172"/>
    </source>
</evidence>
<dbReference type="Gene3D" id="1.10.443.10">
    <property type="entry name" value="Intergrase catalytic core"/>
    <property type="match status" value="1"/>
</dbReference>
<comment type="caution">
    <text evidence="6">The sequence shown here is derived from an EMBL/GenBank/DDBJ whole genome shotgun (WGS) entry which is preliminary data.</text>
</comment>
<gene>
    <name evidence="6" type="ORF">ABZ568_00265</name>
</gene>
<evidence type="ECO:0000259" key="5">
    <source>
        <dbReference type="PROSITE" id="PS51898"/>
    </source>
</evidence>
<dbReference type="CDD" id="cd01189">
    <property type="entry name" value="INT_ICEBs1_C_like"/>
    <property type="match status" value="1"/>
</dbReference>
<name>A0ABV2XLM2_9ACTN</name>
<keyword evidence="3" id="KW-0233">DNA recombination</keyword>
<dbReference type="EMBL" id="JBEYBN010000001">
    <property type="protein sequence ID" value="MEU2264893.1"/>
    <property type="molecule type" value="Genomic_DNA"/>
</dbReference>
<evidence type="ECO:0000256" key="1">
    <source>
        <dbReference type="ARBA" id="ARBA00008857"/>
    </source>
</evidence>
<organism evidence="6 7">
    <name type="scientific">Streptomyces olindensis</name>
    <dbReference type="NCBI Taxonomy" id="358823"/>
    <lineage>
        <taxon>Bacteria</taxon>
        <taxon>Bacillati</taxon>
        <taxon>Actinomycetota</taxon>
        <taxon>Actinomycetes</taxon>
        <taxon>Kitasatosporales</taxon>
        <taxon>Streptomycetaceae</taxon>
        <taxon>Streptomyces</taxon>
    </lineage>
</organism>
<reference evidence="6 7" key="1">
    <citation type="submission" date="2024-06" db="EMBL/GenBank/DDBJ databases">
        <title>The Natural Products Discovery Center: Release of the First 8490 Sequenced Strains for Exploring Actinobacteria Biosynthetic Diversity.</title>
        <authorList>
            <person name="Kalkreuter E."/>
            <person name="Kautsar S.A."/>
            <person name="Yang D."/>
            <person name="Bader C.D."/>
            <person name="Teijaro C.N."/>
            <person name="Fluegel L."/>
            <person name="Davis C.M."/>
            <person name="Simpson J.R."/>
            <person name="Lauterbach L."/>
            <person name="Steele A.D."/>
            <person name="Gui C."/>
            <person name="Meng S."/>
            <person name="Li G."/>
            <person name="Viehrig K."/>
            <person name="Ye F."/>
            <person name="Su P."/>
            <person name="Kiefer A.F."/>
            <person name="Nichols A."/>
            <person name="Cepeda A.J."/>
            <person name="Yan W."/>
            <person name="Fan B."/>
            <person name="Jiang Y."/>
            <person name="Adhikari A."/>
            <person name="Zheng C.-J."/>
            <person name="Schuster L."/>
            <person name="Cowan T.M."/>
            <person name="Smanski M.J."/>
            <person name="Chevrette M.G."/>
            <person name="De Carvalho L.P.S."/>
            <person name="Shen B."/>
        </authorList>
    </citation>
    <scope>NUCLEOTIDE SEQUENCE [LARGE SCALE GENOMIC DNA]</scope>
    <source>
        <strain evidence="6 7">NPDC019583</strain>
    </source>
</reference>
<comment type="similarity">
    <text evidence="1">Belongs to the 'phage' integrase family.</text>
</comment>
<dbReference type="SUPFAM" id="SSF56349">
    <property type="entry name" value="DNA breaking-rejoining enzymes"/>
    <property type="match status" value="1"/>
</dbReference>
<feature type="compositionally biased region" description="Acidic residues" evidence="4">
    <location>
        <begin position="537"/>
        <end position="549"/>
    </location>
</feature>
<feature type="region of interest" description="Disordered" evidence="4">
    <location>
        <begin position="513"/>
        <end position="549"/>
    </location>
</feature>
<sequence length="549" mass="61650">MAGARRAGGISKRCECRGPDSKRLGTKCPQLTKRTHGAYQLRQEIPAAADGTRRTFRRTGYATGKDAQSDLDKVRAILDLVDDGDDGHYARQIGDLLAKVQSDRADIPDAAEVKRRLAGGVALDSDMTVGEWLDAWVAAKKTKRRTTSGYVSHIRVHLKPGLGHYRLDRLNIHHVQAFFDAIDDQNEVARAENEARREQEARCKWRPGTKGGRPSPAVSERLAVEREKLKAMPPYRKITGPATKQRIRATLRAALNGAIRKQLITFNPAEWVELEPGKRPKAKLWTVQNVAHWERTGEKPSPVMVWTPSQLGAFLDEAESSRLYSFFHLIAFRGLRRGEGVGIEWTNIDLDAGLITPSRALVVDNWEVFEDDLKTEESTSTIALDSLNVSVLREQRERQLAERDEWNRHAKRERAKGKDVADWVDTGKVWTEPDGTWLHPEKVSEEFRRIYKRVGLPPINLRDLRHLAATLTHAGGGDIFAVKKVLRHSTIQLTGDTYTELLEEVDRDIAEKAAGLVPRARRSPEATPPEPEKPAEGDDQDDDEGRGSE</sequence>
<dbReference type="Proteomes" id="UP001550603">
    <property type="component" value="Unassembled WGS sequence"/>
</dbReference>
<dbReference type="Gene3D" id="1.10.150.130">
    <property type="match status" value="1"/>
</dbReference>
<evidence type="ECO:0000313" key="6">
    <source>
        <dbReference type="EMBL" id="MEU2264893.1"/>
    </source>
</evidence>
<keyword evidence="2" id="KW-0238">DNA-binding</keyword>
<dbReference type="PROSITE" id="PS51898">
    <property type="entry name" value="TYR_RECOMBINASE"/>
    <property type="match status" value="1"/>
</dbReference>
<dbReference type="PANTHER" id="PTHR30349:SF41">
    <property type="entry name" value="INTEGRASE_RECOMBINASE PROTEIN MJ0367-RELATED"/>
    <property type="match status" value="1"/>
</dbReference>